<protein>
    <submittedName>
        <fullName evidence="2">Uncharacterized protein</fullName>
    </submittedName>
</protein>
<feature type="transmembrane region" description="Helical" evidence="1">
    <location>
        <begin position="31"/>
        <end position="50"/>
    </location>
</feature>
<feature type="transmembrane region" description="Helical" evidence="1">
    <location>
        <begin position="79"/>
        <end position="99"/>
    </location>
</feature>
<proteinExistence type="predicted"/>
<feature type="transmembrane region" description="Helical" evidence="1">
    <location>
        <begin position="6"/>
        <end position="24"/>
    </location>
</feature>
<keyword evidence="1" id="KW-1133">Transmembrane helix</keyword>
<keyword evidence="1" id="KW-0812">Transmembrane</keyword>
<evidence type="ECO:0000256" key="1">
    <source>
        <dbReference type="SAM" id="Phobius"/>
    </source>
</evidence>
<dbReference type="EMBL" id="CAJOBI010146994">
    <property type="protein sequence ID" value="CAF4794240.1"/>
    <property type="molecule type" value="Genomic_DNA"/>
</dbReference>
<reference evidence="2" key="1">
    <citation type="submission" date="2021-02" db="EMBL/GenBank/DDBJ databases">
        <authorList>
            <person name="Nowell W R."/>
        </authorList>
    </citation>
    <scope>NUCLEOTIDE SEQUENCE</scope>
</reference>
<sequence>HQYDQSNISFLIARIIMVPLNVGYKRVKHGTLIYWVKSVWGLIHYFPFVVRRVNYTLYRFFFIIAYAIHLLYKPENNHCYIKTALILYCIVLSILYLLVSTEEMVSMKCVYDFMFNKIEPSNDNKLKVLNHLINKTTDGNELRKYYSKRVGIFFNMRQWKNVLDDIDHIQQYGELNGAMSILKVKASIQNELPR</sequence>
<evidence type="ECO:0000313" key="3">
    <source>
        <dbReference type="Proteomes" id="UP000676336"/>
    </source>
</evidence>
<feature type="non-terminal residue" evidence="2">
    <location>
        <position position="1"/>
    </location>
</feature>
<gene>
    <name evidence="2" type="ORF">SMN809_LOCUS46894</name>
</gene>
<evidence type="ECO:0000313" key="2">
    <source>
        <dbReference type="EMBL" id="CAF4794240.1"/>
    </source>
</evidence>
<dbReference type="Proteomes" id="UP000676336">
    <property type="component" value="Unassembled WGS sequence"/>
</dbReference>
<name>A0A8S3B3X0_9BILA</name>
<organism evidence="2 3">
    <name type="scientific">Rotaria magnacalcarata</name>
    <dbReference type="NCBI Taxonomy" id="392030"/>
    <lineage>
        <taxon>Eukaryota</taxon>
        <taxon>Metazoa</taxon>
        <taxon>Spiralia</taxon>
        <taxon>Gnathifera</taxon>
        <taxon>Rotifera</taxon>
        <taxon>Eurotatoria</taxon>
        <taxon>Bdelloidea</taxon>
        <taxon>Philodinida</taxon>
        <taxon>Philodinidae</taxon>
        <taxon>Rotaria</taxon>
    </lineage>
</organism>
<dbReference type="AlphaFoldDB" id="A0A8S3B3X0"/>
<feature type="transmembrane region" description="Helical" evidence="1">
    <location>
        <begin position="56"/>
        <end position="72"/>
    </location>
</feature>
<comment type="caution">
    <text evidence="2">The sequence shown here is derived from an EMBL/GenBank/DDBJ whole genome shotgun (WGS) entry which is preliminary data.</text>
</comment>
<keyword evidence="1" id="KW-0472">Membrane</keyword>
<accession>A0A8S3B3X0</accession>